<sequence>MAYFPFDSPVVTECIGRPEDSTPASSEQPIRAKVTVPELREFQGQNAVAGHSAAFVDGANCHAPCDTEEPTKHDIASCSPPMKTRMYITPEGGLHARIDSLFCFIIGTVGQYSSVMLIPGKDKSPIRTSEK</sequence>
<proteinExistence type="predicted"/>
<name>A0A0J6YNS0_COCIT</name>
<dbReference type="Proteomes" id="UP000054565">
    <property type="component" value="Unassembled WGS sequence"/>
</dbReference>
<evidence type="ECO:0000313" key="2">
    <source>
        <dbReference type="Proteomes" id="UP000054565"/>
    </source>
</evidence>
<dbReference type="AlphaFoldDB" id="A0A0J6YNS0"/>
<accession>A0A0J6YNS0</accession>
<gene>
    <name evidence="1" type="ORF">CIRG_08235</name>
</gene>
<evidence type="ECO:0000313" key="1">
    <source>
        <dbReference type="EMBL" id="KMP08553.1"/>
    </source>
</evidence>
<reference evidence="2" key="1">
    <citation type="journal article" date="2010" name="Genome Res.">
        <title>Population genomic sequencing of Coccidioides fungi reveals recent hybridization and transposon control.</title>
        <authorList>
            <person name="Neafsey D.E."/>
            <person name="Barker B.M."/>
            <person name="Sharpton T.J."/>
            <person name="Stajich J.E."/>
            <person name="Park D.J."/>
            <person name="Whiston E."/>
            <person name="Hung C.-Y."/>
            <person name="McMahan C."/>
            <person name="White J."/>
            <person name="Sykes S."/>
            <person name="Heiman D."/>
            <person name="Young S."/>
            <person name="Zeng Q."/>
            <person name="Abouelleil A."/>
            <person name="Aftuck L."/>
            <person name="Bessette D."/>
            <person name="Brown A."/>
            <person name="FitzGerald M."/>
            <person name="Lui A."/>
            <person name="Macdonald J.P."/>
            <person name="Priest M."/>
            <person name="Orbach M.J."/>
            <person name="Galgiani J.N."/>
            <person name="Kirkland T.N."/>
            <person name="Cole G.T."/>
            <person name="Birren B.W."/>
            <person name="Henn M.R."/>
            <person name="Taylor J.W."/>
            <person name="Rounsley S.D."/>
        </authorList>
    </citation>
    <scope>NUCLEOTIDE SEQUENCE [LARGE SCALE GENOMIC DNA]</scope>
    <source>
        <strain evidence="2">RMSCC 2394</strain>
    </source>
</reference>
<dbReference type="EMBL" id="DS028098">
    <property type="protein sequence ID" value="KMP08553.1"/>
    <property type="molecule type" value="Genomic_DNA"/>
</dbReference>
<organism evidence="1 2">
    <name type="scientific">Coccidioides immitis RMSCC 2394</name>
    <dbReference type="NCBI Taxonomy" id="404692"/>
    <lineage>
        <taxon>Eukaryota</taxon>
        <taxon>Fungi</taxon>
        <taxon>Dikarya</taxon>
        <taxon>Ascomycota</taxon>
        <taxon>Pezizomycotina</taxon>
        <taxon>Eurotiomycetes</taxon>
        <taxon>Eurotiomycetidae</taxon>
        <taxon>Onygenales</taxon>
        <taxon>Onygenaceae</taxon>
        <taxon>Coccidioides</taxon>
    </lineage>
</organism>
<protein>
    <submittedName>
        <fullName evidence="1">Uncharacterized protein</fullName>
    </submittedName>
</protein>